<dbReference type="KEGG" id="lfi:LFML04_0748"/>
<gene>
    <name evidence="2" type="ordered locus">LFML04_0748</name>
</gene>
<dbReference type="Proteomes" id="UP000006177">
    <property type="component" value="Chromosome"/>
</dbReference>
<evidence type="ECO:0000313" key="3">
    <source>
        <dbReference type="Proteomes" id="UP000006177"/>
    </source>
</evidence>
<proteinExistence type="predicted"/>
<evidence type="ECO:0000313" key="2">
    <source>
        <dbReference type="EMBL" id="AFS52982.1"/>
    </source>
</evidence>
<protein>
    <submittedName>
        <fullName evidence="2">Uncharacterized protein</fullName>
    </submittedName>
</protein>
<dbReference type="HOGENOM" id="CLU_3329570_0_0_0"/>
<sequence length="38" mass="4424">MTSSERKKMQKSSFHKDPGIFTGPRSGLSVVQFRQHRF</sequence>
<organism evidence="2 3">
    <name type="scientific">Leptospirillum ferriphilum (strain ML-04)</name>
    <dbReference type="NCBI Taxonomy" id="1048260"/>
    <lineage>
        <taxon>Bacteria</taxon>
        <taxon>Pseudomonadati</taxon>
        <taxon>Nitrospirota</taxon>
        <taxon>Nitrospiria</taxon>
        <taxon>Nitrospirales</taxon>
        <taxon>Nitrospiraceae</taxon>
        <taxon>Leptospirillum</taxon>
    </lineage>
</organism>
<dbReference type="PATRIC" id="fig|1048260.3.peg.810"/>
<feature type="region of interest" description="Disordered" evidence="1">
    <location>
        <begin position="1"/>
        <end position="26"/>
    </location>
</feature>
<reference evidence="2 3" key="1">
    <citation type="journal article" date="2011" name="J. Microbiol.">
        <title>Complete genome of Leptospirillum ferriphilum ML-04 provides insight into its physiology and environmental adaptation.</title>
        <authorList>
            <person name="Mi S."/>
            <person name="Song J."/>
            <person name="Lin J."/>
            <person name="Che Y."/>
            <person name="Zheng H."/>
            <person name="Lin J."/>
        </authorList>
    </citation>
    <scope>NUCLEOTIDE SEQUENCE [LARGE SCALE GENOMIC DNA]</scope>
    <source>
        <strain evidence="2 3">ML-04</strain>
    </source>
</reference>
<dbReference type="STRING" id="1048260.LFML04_0748"/>
<dbReference type="AlphaFoldDB" id="J9ZB63"/>
<dbReference type="EMBL" id="CP002919">
    <property type="protein sequence ID" value="AFS52982.1"/>
    <property type="molecule type" value="Genomic_DNA"/>
</dbReference>
<name>J9ZB63_LEPFM</name>
<accession>J9ZB63</accession>
<evidence type="ECO:0000256" key="1">
    <source>
        <dbReference type="SAM" id="MobiDB-lite"/>
    </source>
</evidence>